<sequence length="531" mass="57641">MGVCMCHANQLCNQTEGDCTCKPGWIGRNCTQTCPDGFYGEHCKESCLCQNNATCDPADGSCKCQSGWIGTIYLLCCILCPANERPLPSFVLACDSGMFGTNCSQTCRCGGRECDHVTGACFCDPGKRGHMCASDCPAGTYGQNCASKCQCTTSTTQKCDVVNGTCLCKDGWGGPFCAQESASSAMEEVQEAVTESTLIGVIVGVVFLVILILVVIFVVCFIQKRKRKKKSPHDTRSADSGHELTPFPGQVQEPEDEQRYAEPDVITDARPRKAVGNAEYEYVSNVNPKLTSSPSSQESPNIRARRRPPCAAPVSLKSPPKFRVVTTEPCLQGKETEQSEEKIFPNMSYFMAPESVISGIRNTEKEDSGHMPDSSTQAGPHEYSEIMGEEMKGKKDNTLPPAVTACDSHEEYDVIRLSAINPTAKDKMQPTVALNAYGGKDDLEKSTVPDVDVGSEYSKLDHTGLSFKRQMSGNVYGHLSANDSGGAYSSVESVENKYDTLVHVGNRHKKKVLSGSEYDALEPLKNSEMQI</sequence>
<feature type="compositionally biased region" description="Polar residues" evidence="2">
    <location>
        <begin position="285"/>
        <end position="300"/>
    </location>
</feature>
<dbReference type="PANTHER" id="PTHR24043:SF9">
    <property type="entry name" value="MULTIPLE EGF LIKE DOMAINS 11"/>
    <property type="match status" value="1"/>
</dbReference>
<dbReference type="Proteomes" id="UP000085678">
    <property type="component" value="Unplaced"/>
</dbReference>
<gene>
    <name evidence="6" type="primary">LOC106156693</name>
</gene>
<dbReference type="InterPro" id="IPR042635">
    <property type="entry name" value="MEGF10/SREC1/2-like"/>
</dbReference>
<dbReference type="GO" id="GO:0007157">
    <property type="term" value="P:heterophilic cell-cell adhesion via plasma membrane cell adhesion molecules"/>
    <property type="evidence" value="ECO:0007669"/>
    <property type="project" value="TreeGrafter"/>
</dbReference>
<evidence type="ECO:0000256" key="1">
    <source>
        <dbReference type="ARBA" id="ARBA00022536"/>
    </source>
</evidence>
<keyword evidence="3" id="KW-0472">Membrane</keyword>
<name>A0A1S3HN80_LINAN</name>
<keyword evidence="1" id="KW-0245">EGF-like domain</keyword>
<accession>A0A1S3HN80</accession>
<dbReference type="KEGG" id="lak:106156693"/>
<keyword evidence="5" id="KW-1185">Reference proteome</keyword>
<feature type="domain" description="EGF-like" evidence="4">
    <location>
        <begin position="19"/>
        <end position="30"/>
    </location>
</feature>
<dbReference type="PRINTS" id="PR00011">
    <property type="entry name" value="EGFLAMININ"/>
</dbReference>
<protein>
    <submittedName>
        <fullName evidence="6">Multiple epidermal growth factor-like domains protein 10</fullName>
    </submittedName>
</protein>
<dbReference type="GeneID" id="106156693"/>
<dbReference type="InParanoid" id="A0A1S3HN80"/>
<evidence type="ECO:0000256" key="3">
    <source>
        <dbReference type="SAM" id="Phobius"/>
    </source>
</evidence>
<dbReference type="PANTHER" id="PTHR24043">
    <property type="entry name" value="SCAVENGER RECEPTOR CLASS F"/>
    <property type="match status" value="1"/>
</dbReference>
<organism evidence="5 6">
    <name type="scientific">Lingula anatina</name>
    <name type="common">Brachiopod</name>
    <name type="synonym">Lingula unguis</name>
    <dbReference type="NCBI Taxonomy" id="7574"/>
    <lineage>
        <taxon>Eukaryota</taxon>
        <taxon>Metazoa</taxon>
        <taxon>Spiralia</taxon>
        <taxon>Lophotrochozoa</taxon>
        <taxon>Brachiopoda</taxon>
        <taxon>Linguliformea</taxon>
        <taxon>Lingulata</taxon>
        <taxon>Lingulida</taxon>
        <taxon>Linguloidea</taxon>
        <taxon>Lingulidae</taxon>
        <taxon>Lingula</taxon>
    </lineage>
</organism>
<keyword evidence="3" id="KW-1133">Transmembrane helix</keyword>
<feature type="region of interest" description="Disordered" evidence="2">
    <location>
        <begin position="230"/>
        <end position="271"/>
    </location>
</feature>
<dbReference type="CDD" id="cd00055">
    <property type="entry name" value="EGF_Lam"/>
    <property type="match status" value="1"/>
</dbReference>
<dbReference type="PROSITE" id="PS00022">
    <property type="entry name" value="EGF_1"/>
    <property type="match status" value="1"/>
</dbReference>
<dbReference type="InterPro" id="IPR000742">
    <property type="entry name" value="EGF"/>
</dbReference>
<dbReference type="Pfam" id="PF00053">
    <property type="entry name" value="EGF_laminin"/>
    <property type="match status" value="1"/>
</dbReference>
<evidence type="ECO:0000313" key="6">
    <source>
        <dbReference type="RefSeq" id="XP_013387523.2"/>
    </source>
</evidence>
<dbReference type="Gene3D" id="2.170.300.10">
    <property type="entry name" value="Tie2 ligand-binding domain superfamily"/>
    <property type="match status" value="2"/>
</dbReference>
<keyword evidence="3" id="KW-0812">Transmembrane</keyword>
<feature type="compositionally biased region" description="Basic and acidic residues" evidence="2">
    <location>
        <begin position="257"/>
        <end position="271"/>
    </location>
</feature>
<evidence type="ECO:0000256" key="2">
    <source>
        <dbReference type="SAM" id="MobiDB-lite"/>
    </source>
</evidence>
<feature type="transmembrane region" description="Helical" evidence="3">
    <location>
        <begin position="198"/>
        <end position="222"/>
    </location>
</feature>
<evidence type="ECO:0000313" key="5">
    <source>
        <dbReference type="Proteomes" id="UP000085678"/>
    </source>
</evidence>
<reference evidence="6" key="1">
    <citation type="submission" date="2025-08" db="UniProtKB">
        <authorList>
            <consortium name="RefSeq"/>
        </authorList>
    </citation>
    <scope>IDENTIFICATION</scope>
    <source>
        <tissue evidence="6">Gonads</tissue>
    </source>
</reference>
<evidence type="ECO:0000259" key="4">
    <source>
        <dbReference type="PROSITE" id="PS00022"/>
    </source>
</evidence>
<dbReference type="RefSeq" id="XP_013387523.2">
    <property type="nucleotide sequence ID" value="XM_013532069.2"/>
</dbReference>
<dbReference type="AlphaFoldDB" id="A0A1S3HN80"/>
<feature type="region of interest" description="Disordered" evidence="2">
    <location>
        <begin position="285"/>
        <end position="316"/>
    </location>
</feature>
<feature type="compositionally biased region" description="Basic and acidic residues" evidence="2">
    <location>
        <begin position="232"/>
        <end position="242"/>
    </location>
</feature>
<proteinExistence type="predicted"/>
<dbReference type="GO" id="GO:0005044">
    <property type="term" value="F:scavenger receptor activity"/>
    <property type="evidence" value="ECO:0007669"/>
    <property type="project" value="InterPro"/>
</dbReference>
<dbReference type="OrthoDB" id="10252017at2759"/>
<dbReference type="InterPro" id="IPR002049">
    <property type="entry name" value="LE_dom"/>
</dbReference>